<dbReference type="InterPro" id="IPR012340">
    <property type="entry name" value="NA-bd_OB-fold"/>
</dbReference>
<gene>
    <name evidence="5" type="primary">rplB</name>
    <name evidence="9" type="ORF">A2678_00330</name>
</gene>
<keyword evidence="2 5" id="KW-0689">Ribosomal protein</keyword>
<dbReference type="SMART" id="SM01383">
    <property type="entry name" value="Ribosomal_L2"/>
    <property type="match status" value="1"/>
</dbReference>
<dbReference type="STRING" id="1798481.A2678_00330"/>
<dbReference type="InterPro" id="IPR022666">
    <property type="entry name" value="Ribosomal_uL2_RNA-bd_dom"/>
</dbReference>
<keyword evidence="3 5" id="KW-0687">Ribonucleoprotein</keyword>
<dbReference type="InterPro" id="IPR002171">
    <property type="entry name" value="Ribosomal_uL2"/>
</dbReference>
<evidence type="ECO:0000313" key="9">
    <source>
        <dbReference type="EMBL" id="OGG48816.1"/>
    </source>
</evidence>
<dbReference type="InterPro" id="IPR022669">
    <property type="entry name" value="Ribosomal_uL2_C"/>
</dbReference>
<comment type="function">
    <text evidence="5">One of the primary rRNA binding proteins. Required for association of the 30S and 50S subunits to form the 70S ribosome, for tRNA binding and peptide bond formation. It has been suggested to have peptidyltransferase activity; this is somewhat controversial. Makes several contacts with the 16S rRNA in the 70S ribosome.</text>
</comment>
<feature type="domain" description="Large ribosomal subunit protein uL2 RNA-binding" evidence="8">
    <location>
        <begin position="43"/>
        <end position="120"/>
    </location>
</feature>
<organism evidence="9 10">
    <name type="scientific">Candidatus Kaiserbacteria bacterium RIFCSPHIGHO2_01_FULL_53_31</name>
    <dbReference type="NCBI Taxonomy" id="1798481"/>
    <lineage>
        <taxon>Bacteria</taxon>
        <taxon>Candidatus Kaiseribacteriota</taxon>
    </lineage>
</organism>
<dbReference type="SUPFAM" id="SSF50104">
    <property type="entry name" value="Translation proteins SH3-like domain"/>
    <property type="match status" value="1"/>
</dbReference>
<feature type="domain" description="Large ribosomal subunit protein uL2 C-terminal" evidence="7">
    <location>
        <begin position="125"/>
        <end position="254"/>
    </location>
</feature>
<reference evidence="9 10" key="1">
    <citation type="journal article" date="2016" name="Nat. Commun.">
        <title>Thousands of microbial genomes shed light on interconnected biogeochemical processes in an aquifer system.</title>
        <authorList>
            <person name="Anantharaman K."/>
            <person name="Brown C.T."/>
            <person name="Hug L.A."/>
            <person name="Sharon I."/>
            <person name="Castelle C.J."/>
            <person name="Probst A.J."/>
            <person name="Thomas B.C."/>
            <person name="Singh A."/>
            <person name="Wilkins M.J."/>
            <person name="Karaoz U."/>
            <person name="Brodie E.L."/>
            <person name="Williams K.H."/>
            <person name="Hubbard S.S."/>
            <person name="Banfield J.F."/>
        </authorList>
    </citation>
    <scope>NUCLEOTIDE SEQUENCE [LARGE SCALE GENOMIC DNA]</scope>
</reference>
<comment type="subunit">
    <text evidence="5">Part of the 50S ribosomal subunit. Forms a bridge to the 30S subunit in the 70S ribosome.</text>
</comment>
<dbReference type="AlphaFoldDB" id="A0A1F6CHU2"/>
<dbReference type="InterPro" id="IPR008991">
    <property type="entry name" value="Translation_prot_SH3-like_sf"/>
</dbReference>
<evidence type="ECO:0000256" key="5">
    <source>
        <dbReference type="HAMAP-Rule" id="MF_01320"/>
    </source>
</evidence>
<dbReference type="SUPFAM" id="SSF50249">
    <property type="entry name" value="Nucleic acid-binding proteins"/>
    <property type="match status" value="1"/>
</dbReference>
<dbReference type="InterPro" id="IPR022671">
    <property type="entry name" value="Ribosomal_uL2_CS"/>
</dbReference>
<dbReference type="InterPro" id="IPR005880">
    <property type="entry name" value="Ribosomal_uL2_bac/org-type"/>
</dbReference>
<dbReference type="EMBL" id="MFKU01000007">
    <property type="protein sequence ID" value="OGG48816.1"/>
    <property type="molecule type" value="Genomic_DNA"/>
</dbReference>
<dbReference type="SMART" id="SM01382">
    <property type="entry name" value="Ribosomal_L2_C"/>
    <property type="match status" value="1"/>
</dbReference>
<dbReference type="Proteomes" id="UP000178815">
    <property type="component" value="Unassembled WGS sequence"/>
</dbReference>
<dbReference type="Pfam" id="PF03947">
    <property type="entry name" value="Ribosomal_L2_C"/>
    <property type="match status" value="1"/>
</dbReference>
<accession>A0A1F6CHU2</accession>
<dbReference type="PANTHER" id="PTHR13691">
    <property type="entry name" value="RIBOSOMAL PROTEIN L2"/>
    <property type="match status" value="1"/>
</dbReference>
<protein>
    <recommendedName>
        <fullName evidence="4 5">Large ribosomal subunit protein uL2</fullName>
    </recommendedName>
</protein>
<dbReference type="Gene3D" id="4.10.950.10">
    <property type="entry name" value="Ribosomal protein L2, domain 3"/>
    <property type="match status" value="1"/>
</dbReference>
<evidence type="ECO:0000256" key="1">
    <source>
        <dbReference type="ARBA" id="ARBA00005636"/>
    </source>
</evidence>
<dbReference type="HAMAP" id="MF_01320_B">
    <property type="entry name" value="Ribosomal_uL2_B"/>
    <property type="match status" value="1"/>
</dbReference>
<dbReference type="PIRSF" id="PIRSF002158">
    <property type="entry name" value="Ribosomal_L2"/>
    <property type="match status" value="1"/>
</dbReference>
<dbReference type="PANTHER" id="PTHR13691:SF5">
    <property type="entry name" value="LARGE RIBOSOMAL SUBUNIT PROTEIN UL2M"/>
    <property type="match status" value="1"/>
</dbReference>
<evidence type="ECO:0000256" key="4">
    <source>
        <dbReference type="ARBA" id="ARBA00035242"/>
    </source>
</evidence>
<dbReference type="Pfam" id="PF00181">
    <property type="entry name" value="Ribosomal_L2_N"/>
    <property type="match status" value="1"/>
</dbReference>
<dbReference type="GO" id="GO:0019843">
    <property type="term" value="F:rRNA binding"/>
    <property type="evidence" value="ECO:0007669"/>
    <property type="project" value="UniProtKB-UniRule"/>
</dbReference>
<dbReference type="FunFam" id="4.10.950.10:FF:000001">
    <property type="entry name" value="50S ribosomal protein L2"/>
    <property type="match status" value="1"/>
</dbReference>
<evidence type="ECO:0000259" key="7">
    <source>
        <dbReference type="SMART" id="SM01382"/>
    </source>
</evidence>
<keyword evidence="5" id="KW-0694">RNA-binding</keyword>
<dbReference type="GO" id="GO:0015934">
    <property type="term" value="C:large ribosomal subunit"/>
    <property type="evidence" value="ECO:0007669"/>
    <property type="project" value="InterPro"/>
</dbReference>
<dbReference type="GO" id="GO:0016740">
    <property type="term" value="F:transferase activity"/>
    <property type="evidence" value="ECO:0007669"/>
    <property type="project" value="InterPro"/>
</dbReference>
<evidence type="ECO:0000256" key="6">
    <source>
        <dbReference type="SAM" id="MobiDB-lite"/>
    </source>
</evidence>
<evidence type="ECO:0000256" key="3">
    <source>
        <dbReference type="ARBA" id="ARBA00023274"/>
    </source>
</evidence>
<dbReference type="PROSITE" id="PS00467">
    <property type="entry name" value="RIBOSOMAL_L2"/>
    <property type="match status" value="1"/>
</dbReference>
<dbReference type="Gene3D" id="2.40.50.140">
    <property type="entry name" value="Nucleic acid-binding proteins"/>
    <property type="match status" value="1"/>
</dbReference>
<evidence type="ECO:0000256" key="2">
    <source>
        <dbReference type="ARBA" id="ARBA00022980"/>
    </source>
</evidence>
<name>A0A1F6CHU2_9BACT</name>
<feature type="compositionally biased region" description="Basic and acidic residues" evidence="6">
    <location>
        <begin position="230"/>
        <end position="240"/>
    </location>
</feature>
<comment type="similarity">
    <text evidence="1 5">Belongs to the universal ribosomal protein uL2 family.</text>
</comment>
<evidence type="ECO:0000313" key="10">
    <source>
        <dbReference type="Proteomes" id="UP000178815"/>
    </source>
</evidence>
<proteinExistence type="inferred from homology"/>
<sequence>MLMKTYKPTTKSRRHMTTLPYRELLSGDVPHKPLLKSKKRQAGRNAFGRVTVRHQGGGHKRRLRAIDFKYDKKNIPARIETVEYDPFRSAFIGLALYQDGERRYVILPKSVHAGCSFVVSADAPVVPGNRLPLGSIPVGTFIYNIELSPGAGAALVRSAGNFAEVIAHDAGYAQVKLPSSEIRKVSDLAWASVGVVGNEEYNLVVIGKAGRSRWLGIRPTVRGTAMNPVDHPHGGGEGKQGRGLKRAKSMWGKPTGKGQKTRTPKKYSNVFIVSRRKVGKKRKG</sequence>
<dbReference type="InterPro" id="IPR014722">
    <property type="entry name" value="Rib_uL2_dom2"/>
</dbReference>
<dbReference type="Gene3D" id="2.30.30.30">
    <property type="match status" value="1"/>
</dbReference>
<dbReference type="InterPro" id="IPR014726">
    <property type="entry name" value="Ribosomal_uL2_dom3"/>
</dbReference>
<keyword evidence="5" id="KW-0699">rRNA-binding</keyword>
<comment type="caution">
    <text evidence="9">The sequence shown here is derived from an EMBL/GenBank/DDBJ whole genome shotgun (WGS) entry which is preliminary data.</text>
</comment>
<dbReference type="GO" id="GO:0003735">
    <property type="term" value="F:structural constituent of ribosome"/>
    <property type="evidence" value="ECO:0007669"/>
    <property type="project" value="InterPro"/>
</dbReference>
<evidence type="ECO:0000259" key="8">
    <source>
        <dbReference type="SMART" id="SM01383"/>
    </source>
</evidence>
<dbReference type="NCBIfam" id="TIGR01171">
    <property type="entry name" value="rplB_bact"/>
    <property type="match status" value="1"/>
</dbReference>
<dbReference type="FunFam" id="2.30.30.30:FF:000001">
    <property type="entry name" value="50S ribosomal protein L2"/>
    <property type="match status" value="1"/>
</dbReference>
<feature type="region of interest" description="Disordered" evidence="6">
    <location>
        <begin position="225"/>
        <end position="268"/>
    </location>
</feature>
<dbReference type="GO" id="GO:0002181">
    <property type="term" value="P:cytoplasmic translation"/>
    <property type="evidence" value="ECO:0007669"/>
    <property type="project" value="TreeGrafter"/>
</dbReference>